<reference evidence="1" key="1">
    <citation type="journal article" date="2020" name="Stud. Mycol.">
        <title>101 Dothideomycetes genomes: a test case for predicting lifestyles and emergence of pathogens.</title>
        <authorList>
            <person name="Haridas S."/>
            <person name="Albert R."/>
            <person name="Binder M."/>
            <person name="Bloem J."/>
            <person name="Labutti K."/>
            <person name="Salamov A."/>
            <person name="Andreopoulos B."/>
            <person name="Baker S."/>
            <person name="Barry K."/>
            <person name="Bills G."/>
            <person name="Bluhm B."/>
            <person name="Cannon C."/>
            <person name="Castanera R."/>
            <person name="Culley D."/>
            <person name="Daum C."/>
            <person name="Ezra D."/>
            <person name="Gonzalez J."/>
            <person name="Henrissat B."/>
            <person name="Kuo A."/>
            <person name="Liang C."/>
            <person name="Lipzen A."/>
            <person name="Lutzoni F."/>
            <person name="Magnuson J."/>
            <person name="Mondo S."/>
            <person name="Nolan M."/>
            <person name="Ohm R."/>
            <person name="Pangilinan J."/>
            <person name="Park H.-J."/>
            <person name="Ramirez L."/>
            <person name="Alfaro M."/>
            <person name="Sun H."/>
            <person name="Tritt A."/>
            <person name="Yoshinaga Y."/>
            <person name="Zwiers L.-H."/>
            <person name="Turgeon B."/>
            <person name="Goodwin S."/>
            <person name="Spatafora J."/>
            <person name="Crous P."/>
            <person name="Grigoriev I."/>
        </authorList>
    </citation>
    <scope>NUCLEOTIDE SEQUENCE</scope>
    <source>
        <strain evidence="1">CBS 122367</strain>
    </source>
</reference>
<gene>
    <name evidence="1" type="ORF">K458DRAFT_447777</name>
</gene>
<dbReference type="EMBL" id="MU005645">
    <property type="protein sequence ID" value="KAF2675896.1"/>
    <property type="molecule type" value="Genomic_DNA"/>
</dbReference>
<organism evidence="1 2">
    <name type="scientific">Lentithecium fluviatile CBS 122367</name>
    <dbReference type="NCBI Taxonomy" id="1168545"/>
    <lineage>
        <taxon>Eukaryota</taxon>
        <taxon>Fungi</taxon>
        <taxon>Dikarya</taxon>
        <taxon>Ascomycota</taxon>
        <taxon>Pezizomycotina</taxon>
        <taxon>Dothideomycetes</taxon>
        <taxon>Pleosporomycetidae</taxon>
        <taxon>Pleosporales</taxon>
        <taxon>Massarineae</taxon>
        <taxon>Lentitheciaceae</taxon>
        <taxon>Lentithecium</taxon>
    </lineage>
</organism>
<dbReference type="Proteomes" id="UP000799291">
    <property type="component" value="Unassembled WGS sequence"/>
</dbReference>
<evidence type="ECO:0000313" key="1">
    <source>
        <dbReference type="EMBL" id="KAF2675896.1"/>
    </source>
</evidence>
<keyword evidence="2" id="KW-1185">Reference proteome</keyword>
<accession>A0A6G1ICG7</accession>
<proteinExistence type="predicted"/>
<dbReference type="AlphaFoldDB" id="A0A6G1ICG7"/>
<protein>
    <submittedName>
        <fullName evidence="1">Uncharacterized protein</fullName>
    </submittedName>
</protein>
<name>A0A6G1ICG7_9PLEO</name>
<sequence>MDHGWVEVERMAQAASAQDEQLADEHSPGAMARWQRLFGYTPVEAMHLIKQQHEDVTRDRITDEHWVLVKEEQETAGYDREAYEHSLRLPDVFKDNSATIPTTSKDGQTMLLLRLGGLLDSAEKVKEVAGLERLPKVVEGQSEVGIKKFCVVGKETQKRLEEWLVQQAILQK</sequence>
<evidence type="ECO:0000313" key="2">
    <source>
        <dbReference type="Proteomes" id="UP000799291"/>
    </source>
</evidence>
<dbReference type="OrthoDB" id="3262926at2759"/>